<evidence type="ECO:0000256" key="5">
    <source>
        <dbReference type="ARBA" id="ARBA00023163"/>
    </source>
</evidence>
<dbReference type="InterPro" id="IPR050204">
    <property type="entry name" value="AraC_XylS_family_regulators"/>
</dbReference>
<dbReference type="Gene3D" id="1.10.10.60">
    <property type="entry name" value="Homeodomain-like"/>
    <property type="match status" value="2"/>
</dbReference>
<comment type="caution">
    <text evidence="7">The sequence shown here is derived from an EMBL/GenBank/DDBJ whole genome shotgun (WGS) entry which is preliminary data.</text>
</comment>
<proteinExistence type="predicted"/>
<keyword evidence="3" id="KW-0238">DNA-binding</keyword>
<evidence type="ECO:0000313" key="7">
    <source>
        <dbReference type="EMBL" id="RYC71794.1"/>
    </source>
</evidence>
<sequence length="300" mass="34320">MKPNTQHGLLDVQRFETSHWPLAGRAQRQFKLILIRAGYGYHRINGNQFPYRSGDIFFLGPVDSHSFLIDQPTSFCVLTFTELYLSRLSASGQEAWPQLSDQSQLVSQPFVGSIVSSTTEQQHLSALVDMVQAEQLNHGHLLANPIVESLMKTIISLIDRQLARHPMRLPTPKNASPSLIRRMGAYICHHITQPDRLRIDRMADVFHYSQSHLSALFKQQAGESIQQYIIRYKLQLVEARLRLSNMTISQIADEFGFTDICHLNKLFKQRYQTTPTAYRRRVQVSGLIDPTYAHDAFDAV</sequence>
<dbReference type="GO" id="GO:0003700">
    <property type="term" value="F:DNA-binding transcription factor activity"/>
    <property type="evidence" value="ECO:0007669"/>
    <property type="project" value="InterPro"/>
</dbReference>
<feature type="domain" description="HTH araC/xylS-type" evidence="6">
    <location>
        <begin position="181"/>
        <end position="281"/>
    </location>
</feature>
<dbReference type="EMBL" id="SBLB01000001">
    <property type="protein sequence ID" value="RYC71794.1"/>
    <property type="molecule type" value="Genomic_DNA"/>
</dbReference>
<dbReference type="SUPFAM" id="SSF46689">
    <property type="entry name" value="Homeodomain-like"/>
    <property type="match status" value="2"/>
</dbReference>
<organism evidence="7 8">
    <name type="scientific">Spirosoma sordidisoli</name>
    <dbReference type="NCBI Taxonomy" id="2502893"/>
    <lineage>
        <taxon>Bacteria</taxon>
        <taxon>Pseudomonadati</taxon>
        <taxon>Bacteroidota</taxon>
        <taxon>Cytophagia</taxon>
        <taxon>Cytophagales</taxon>
        <taxon>Cytophagaceae</taxon>
        <taxon>Spirosoma</taxon>
    </lineage>
</organism>
<dbReference type="AlphaFoldDB" id="A0A4Q2UQI6"/>
<dbReference type="SUPFAM" id="SSF51215">
    <property type="entry name" value="Regulatory protein AraC"/>
    <property type="match status" value="1"/>
</dbReference>
<dbReference type="PROSITE" id="PS00041">
    <property type="entry name" value="HTH_ARAC_FAMILY_1"/>
    <property type="match status" value="1"/>
</dbReference>
<dbReference type="InterPro" id="IPR037923">
    <property type="entry name" value="HTH-like"/>
</dbReference>
<dbReference type="PANTHER" id="PTHR46796:SF13">
    <property type="entry name" value="HTH-TYPE TRANSCRIPTIONAL ACTIVATOR RHAS"/>
    <property type="match status" value="1"/>
</dbReference>
<dbReference type="PANTHER" id="PTHR46796">
    <property type="entry name" value="HTH-TYPE TRANSCRIPTIONAL ACTIVATOR RHAS-RELATED"/>
    <property type="match status" value="1"/>
</dbReference>
<name>A0A4Q2UQI6_9BACT</name>
<gene>
    <name evidence="7" type="ORF">EQG79_06610</name>
</gene>
<dbReference type="InterPro" id="IPR009057">
    <property type="entry name" value="Homeodomain-like_sf"/>
</dbReference>
<keyword evidence="4" id="KW-0010">Activator</keyword>
<evidence type="ECO:0000256" key="2">
    <source>
        <dbReference type="ARBA" id="ARBA00023015"/>
    </source>
</evidence>
<dbReference type="InterPro" id="IPR018062">
    <property type="entry name" value="HTH_AraC-typ_CS"/>
</dbReference>
<dbReference type="Pfam" id="PF02311">
    <property type="entry name" value="AraC_binding"/>
    <property type="match status" value="1"/>
</dbReference>
<evidence type="ECO:0000256" key="4">
    <source>
        <dbReference type="ARBA" id="ARBA00023159"/>
    </source>
</evidence>
<dbReference type="InterPro" id="IPR003313">
    <property type="entry name" value="AraC-bd"/>
</dbReference>
<evidence type="ECO:0000313" key="8">
    <source>
        <dbReference type="Proteomes" id="UP000290407"/>
    </source>
</evidence>
<dbReference type="Proteomes" id="UP000290407">
    <property type="component" value="Unassembled WGS sequence"/>
</dbReference>
<protein>
    <submittedName>
        <fullName evidence="7">AraC family transcriptional regulator</fullName>
    </submittedName>
</protein>
<dbReference type="Pfam" id="PF12833">
    <property type="entry name" value="HTH_18"/>
    <property type="match status" value="1"/>
</dbReference>
<evidence type="ECO:0000256" key="1">
    <source>
        <dbReference type="ARBA" id="ARBA00022490"/>
    </source>
</evidence>
<dbReference type="InterPro" id="IPR018060">
    <property type="entry name" value="HTH_AraC"/>
</dbReference>
<accession>A0A4Q2UQI6</accession>
<reference evidence="7 8" key="1">
    <citation type="submission" date="2019-01" db="EMBL/GenBank/DDBJ databases">
        <title>Spirosoma flava sp. nov., a propanil-degrading bacterium isolated from herbicide-contaminated soil.</title>
        <authorList>
            <person name="Zhang L."/>
            <person name="Jiang J.-D."/>
        </authorList>
    </citation>
    <scope>NUCLEOTIDE SEQUENCE [LARGE SCALE GENOMIC DNA]</scope>
    <source>
        <strain evidence="7 8">TY50</strain>
    </source>
</reference>
<evidence type="ECO:0000256" key="3">
    <source>
        <dbReference type="ARBA" id="ARBA00023125"/>
    </source>
</evidence>
<keyword evidence="5" id="KW-0804">Transcription</keyword>
<dbReference type="PROSITE" id="PS01124">
    <property type="entry name" value="HTH_ARAC_FAMILY_2"/>
    <property type="match status" value="1"/>
</dbReference>
<dbReference type="SMART" id="SM00342">
    <property type="entry name" value="HTH_ARAC"/>
    <property type="match status" value="1"/>
</dbReference>
<dbReference type="GO" id="GO:0043565">
    <property type="term" value="F:sequence-specific DNA binding"/>
    <property type="evidence" value="ECO:0007669"/>
    <property type="project" value="InterPro"/>
</dbReference>
<keyword evidence="8" id="KW-1185">Reference proteome</keyword>
<dbReference type="RefSeq" id="WP_129600791.1">
    <property type="nucleotide sequence ID" value="NZ_SBLB01000001.1"/>
</dbReference>
<keyword evidence="1" id="KW-0963">Cytoplasm</keyword>
<evidence type="ECO:0000259" key="6">
    <source>
        <dbReference type="PROSITE" id="PS01124"/>
    </source>
</evidence>
<keyword evidence="2" id="KW-0805">Transcription regulation</keyword>